<dbReference type="Pfam" id="PF00155">
    <property type="entry name" value="Aminotran_1_2"/>
    <property type="match status" value="1"/>
</dbReference>
<evidence type="ECO:0000256" key="1">
    <source>
        <dbReference type="ARBA" id="ARBA00001933"/>
    </source>
</evidence>
<keyword evidence="2 6" id="KW-0032">Aminotransferase</keyword>
<accession>T0Y922</accession>
<reference evidence="6" key="2">
    <citation type="journal article" date="2014" name="ISME J.">
        <title>Microbial stratification in low pH oxic and suboxic macroscopic growths along an acid mine drainage.</title>
        <authorList>
            <person name="Mendez-Garcia C."/>
            <person name="Mesa V."/>
            <person name="Sprenger R.R."/>
            <person name="Richter M."/>
            <person name="Diez M.S."/>
            <person name="Solano J."/>
            <person name="Bargiela R."/>
            <person name="Golyshina O.V."/>
            <person name="Manteca A."/>
            <person name="Ramos J.L."/>
            <person name="Gallego J.R."/>
            <person name="Llorente I."/>
            <person name="Martins Dos Santos V.A."/>
            <person name="Jensen O.N."/>
            <person name="Pelaez A.I."/>
            <person name="Sanchez J."/>
            <person name="Ferrer M."/>
        </authorList>
    </citation>
    <scope>NUCLEOTIDE SEQUENCE</scope>
</reference>
<proteinExistence type="predicted"/>
<evidence type="ECO:0000313" key="6">
    <source>
        <dbReference type="EMBL" id="EQD31666.1"/>
    </source>
</evidence>
<comment type="cofactor">
    <cofactor evidence="1">
        <name>pyridoxal 5'-phosphate</name>
        <dbReference type="ChEBI" id="CHEBI:597326"/>
    </cofactor>
</comment>
<dbReference type="InterPro" id="IPR015421">
    <property type="entry name" value="PyrdxlP-dep_Trfase_major"/>
</dbReference>
<dbReference type="EMBL" id="AUZZ01009967">
    <property type="protein sequence ID" value="EQD31666.1"/>
    <property type="molecule type" value="Genomic_DNA"/>
</dbReference>
<reference evidence="6" key="1">
    <citation type="submission" date="2013-08" db="EMBL/GenBank/DDBJ databases">
        <authorList>
            <person name="Mendez C."/>
            <person name="Richter M."/>
            <person name="Ferrer M."/>
            <person name="Sanchez J."/>
        </authorList>
    </citation>
    <scope>NUCLEOTIDE SEQUENCE</scope>
</reference>
<evidence type="ECO:0000256" key="3">
    <source>
        <dbReference type="ARBA" id="ARBA00022679"/>
    </source>
</evidence>
<organism evidence="6">
    <name type="scientific">mine drainage metagenome</name>
    <dbReference type="NCBI Taxonomy" id="410659"/>
    <lineage>
        <taxon>unclassified sequences</taxon>
        <taxon>metagenomes</taxon>
        <taxon>ecological metagenomes</taxon>
    </lineage>
</organism>
<name>T0Y922_9ZZZZ</name>
<dbReference type="AlphaFoldDB" id="T0Y922"/>
<dbReference type="InterPro" id="IPR004839">
    <property type="entry name" value="Aminotransferase_I/II_large"/>
</dbReference>
<keyword evidence="4" id="KW-0663">Pyridoxal phosphate</keyword>
<dbReference type="PANTHER" id="PTHR43488:SF2">
    <property type="entry name" value="GLUTAMATE-PYRUVATE AMINOTRANSFERASE ALAA"/>
    <property type="match status" value="1"/>
</dbReference>
<dbReference type="Gene3D" id="3.90.1150.10">
    <property type="entry name" value="Aspartate Aminotransferase, domain 1"/>
    <property type="match status" value="1"/>
</dbReference>
<dbReference type="GO" id="GO:0030170">
    <property type="term" value="F:pyridoxal phosphate binding"/>
    <property type="evidence" value="ECO:0007669"/>
    <property type="project" value="InterPro"/>
</dbReference>
<dbReference type="InterPro" id="IPR051926">
    <property type="entry name" value="Ala_Aminotransferase"/>
</dbReference>
<dbReference type="CDD" id="cd00609">
    <property type="entry name" value="AAT_like"/>
    <property type="match status" value="1"/>
</dbReference>
<dbReference type="InterPro" id="IPR015422">
    <property type="entry name" value="PyrdxlP-dep_Trfase_small"/>
</dbReference>
<comment type="caution">
    <text evidence="6">The sequence shown here is derived from an EMBL/GenBank/DDBJ whole genome shotgun (WGS) entry which is preliminary data.</text>
</comment>
<sequence length="148" mass="16647">MVLNGASKDFDATGFRVGYMLLPENDKTSLELKLKFAEMASVRLCVNTPAQYAFAEAISNGKMHEKEIKHMVSEIEKRVNAAVDVLKENEKMAVVRPNGAFYILPKVDFKSLRIKDDHEFVDKFLKEEHVMLSRGSGFGAESHVRVVA</sequence>
<dbReference type="InterPro" id="IPR015424">
    <property type="entry name" value="PyrdxlP-dep_Trfase"/>
</dbReference>
<dbReference type="PANTHER" id="PTHR43488">
    <property type="entry name" value="GLUTAMATE-PYRUVATE AMINOTRANSFERASE ALAA"/>
    <property type="match status" value="1"/>
</dbReference>
<keyword evidence="3 6" id="KW-0808">Transferase</keyword>
<protein>
    <submittedName>
        <fullName evidence="6">Aminotransferase class I and II</fullName>
    </submittedName>
</protein>
<feature type="domain" description="Aminotransferase class I/classII large" evidence="5">
    <location>
        <begin position="2"/>
        <end position="147"/>
    </location>
</feature>
<evidence type="ECO:0000256" key="2">
    <source>
        <dbReference type="ARBA" id="ARBA00022576"/>
    </source>
</evidence>
<dbReference type="GO" id="GO:0008483">
    <property type="term" value="F:transaminase activity"/>
    <property type="evidence" value="ECO:0007669"/>
    <property type="project" value="UniProtKB-KW"/>
</dbReference>
<dbReference type="SUPFAM" id="SSF53383">
    <property type="entry name" value="PLP-dependent transferases"/>
    <property type="match status" value="1"/>
</dbReference>
<evidence type="ECO:0000256" key="4">
    <source>
        <dbReference type="ARBA" id="ARBA00022898"/>
    </source>
</evidence>
<feature type="non-terminal residue" evidence="6">
    <location>
        <position position="148"/>
    </location>
</feature>
<gene>
    <name evidence="6" type="ORF">B2A_13753</name>
</gene>
<dbReference type="Gene3D" id="3.40.640.10">
    <property type="entry name" value="Type I PLP-dependent aspartate aminotransferase-like (Major domain)"/>
    <property type="match status" value="1"/>
</dbReference>
<evidence type="ECO:0000259" key="5">
    <source>
        <dbReference type="Pfam" id="PF00155"/>
    </source>
</evidence>